<feature type="domain" description="EAL" evidence="3">
    <location>
        <begin position="344"/>
        <end position="598"/>
    </location>
</feature>
<feature type="modified residue" description="4-aspartylphosphate" evidence="1">
    <location>
        <position position="55"/>
    </location>
</feature>
<dbReference type="SUPFAM" id="SSF141868">
    <property type="entry name" value="EAL domain-like"/>
    <property type="match status" value="1"/>
</dbReference>
<dbReference type="InterPro" id="IPR001633">
    <property type="entry name" value="EAL_dom"/>
</dbReference>
<dbReference type="SMART" id="SM00448">
    <property type="entry name" value="REC"/>
    <property type="match status" value="1"/>
</dbReference>
<evidence type="ECO:0000259" key="3">
    <source>
        <dbReference type="PROSITE" id="PS50883"/>
    </source>
</evidence>
<dbReference type="GO" id="GO:0071111">
    <property type="term" value="F:cyclic-guanylate-specific phosphodiesterase activity"/>
    <property type="evidence" value="ECO:0007669"/>
    <property type="project" value="InterPro"/>
</dbReference>
<dbReference type="Pfam" id="PF00563">
    <property type="entry name" value="EAL"/>
    <property type="match status" value="1"/>
</dbReference>
<dbReference type="CDD" id="cd01948">
    <property type="entry name" value="EAL"/>
    <property type="match status" value="1"/>
</dbReference>
<dbReference type="Gene3D" id="3.30.70.270">
    <property type="match status" value="1"/>
</dbReference>
<dbReference type="SMART" id="SM00052">
    <property type="entry name" value="EAL"/>
    <property type="match status" value="1"/>
</dbReference>
<dbReference type="PROSITE" id="PS50110">
    <property type="entry name" value="RESPONSE_REGULATORY"/>
    <property type="match status" value="1"/>
</dbReference>
<dbReference type="Gene3D" id="3.40.50.2300">
    <property type="match status" value="1"/>
</dbReference>
<evidence type="ECO:0000259" key="2">
    <source>
        <dbReference type="PROSITE" id="PS50110"/>
    </source>
</evidence>
<evidence type="ECO:0000256" key="1">
    <source>
        <dbReference type="PROSITE-ProRule" id="PRU00169"/>
    </source>
</evidence>
<dbReference type="FunFam" id="3.20.20.450:FF:000001">
    <property type="entry name" value="Cyclic di-GMP phosphodiesterase yahA"/>
    <property type="match status" value="1"/>
</dbReference>
<dbReference type="EMBL" id="JADWDC010000038">
    <property type="protein sequence ID" value="MCC0178222.1"/>
    <property type="molecule type" value="Genomic_DNA"/>
</dbReference>
<dbReference type="InterPro" id="IPR029787">
    <property type="entry name" value="Nucleotide_cyclase"/>
</dbReference>
<dbReference type="SUPFAM" id="SSF52172">
    <property type="entry name" value="CheY-like"/>
    <property type="match status" value="1"/>
</dbReference>
<feature type="domain" description="Response regulatory" evidence="2">
    <location>
        <begin position="5"/>
        <end position="120"/>
    </location>
</feature>
<dbReference type="InterPro" id="IPR011006">
    <property type="entry name" value="CheY-like_superfamily"/>
</dbReference>
<name>A0A964BT40_9CYAN</name>
<keyword evidence="1" id="KW-0597">Phosphoprotein</keyword>
<dbReference type="InterPro" id="IPR043128">
    <property type="entry name" value="Rev_trsase/Diguanyl_cyclase"/>
</dbReference>
<dbReference type="Pfam" id="PF00072">
    <property type="entry name" value="Response_reg"/>
    <property type="match status" value="1"/>
</dbReference>
<gene>
    <name evidence="5" type="ORF">I4641_14670</name>
</gene>
<dbReference type="CDD" id="cd01949">
    <property type="entry name" value="GGDEF"/>
    <property type="match status" value="1"/>
</dbReference>
<dbReference type="InterPro" id="IPR050706">
    <property type="entry name" value="Cyclic-di-GMP_PDE-like"/>
</dbReference>
<keyword evidence="6" id="KW-1185">Reference proteome</keyword>
<dbReference type="PANTHER" id="PTHR33121:SF79">
    <property type="entry name" value="CYCLIC DI-GMP PHOSPHODIESTERASE PDED-RELATED"/>
    <property type="match status" value="1"/>
</dbReference>
<dbReference type="SUPFAM" id="SSF55073">
    <property type="entry name" value="Nucleotide cyclase"/>
    <property type="match status" value="1"/>
</dbReference>
<accession>A0A964BT40</accession>
<dbReference type="Pfam" id="PF00990">
    <property type="entry name" value="GGDEF"/>
    <property type="match status" value="1"/>
</dbReference>
<dbReference type="InterPro" id="IPR035919">
    <property type="entry name" value="EAL_sf"/>
</dbReference>
<evidence type="ECO:0000313" key="6">
    <source>
        <dbReference type="Proteomes" id="UP000729733"/>
    </source>
</evidence>
<dbReference type="CDD" id="cd17534">
    <property type="entry name" value="REC_DC-like"/>
    <property type="match status" value="1"/>
</dbReference>
<reference evidence="5" key="1">
    <citation type="journal article" date="2021" name="Antonie Van Leeuwenhoek">
        <title>Draft genome and description of Waterburya agarophytonicola gen. nov. sp. nov. (Pleurocapsales, Cyanobacteria): a seaweed symbiont.</title>
        <authorList>
            <person name="Bonthond G."/>
            <person name="Shalygin S."/>
            <person name="Bayer T."/>
            <person name="Weinberger F."/>
        </authorList>
    </citation>
    <scope>NUCLEOTIDE SEQUENCE</scope>
    <source>
        <strain evidence="5">KI4</strain>
    </source>
</reference>
<sequence length="616" mass="70069">MKHAKILIVEDELLIAENLAIKLKTLEYQVVDIVSSGKAALEKVELHNPDLILMDIAIKGKIDGIQTAQAIRKKHDVAIIFLTAYADDQTLDRATFAGCYGYIIKPFKDRELHATIKVALKKHQEQIGIQQSLTEITELLGEYSAEKNHVYEDKLTKLPNQLMLQDLFSYLVAEANNSFTRERSKGVGNQSTFSKRLLSVAYIKLYKFERIVASLDNDCNNSLIQLIASRFAEAVEEFKYQGATLKLASSDFCILLSGLENRQVASNFFESILDKLCQPFIINHHKIFVTASIGISFYPFDNLAIDRLLEQAKQAMLYAENQGSNKYQLYTSAFRIMNSNISGDLSLEADLHQALEREELELYYQPKISVQTGKIHSAEALLRWNHPQLGIIAPNKIIPLAEATGLMDKIDKWVLRKVCHQIKIWHRAKFDFLKVAVNLSGHQFKQSDLFHQLTTLLFELNINPNFLELELTEQVLVESIKSNIQRLNSIKNLGVQISLDDFGTGYSSLGYLHQFPFDILKIDRCFISNINSNTKNATITQFMIEMAHKLNLKVVAEGVETQGELDFLIEHKCDEVQGYLFSYPLTVRDFEKLLNSNRIFIKSSDCNSDLSIKSIK</sequence>
<comment type="caution">
    <text evidence="5">The sequence shown here is derived from an EMBL/GenBank/DDBJ whole genome shotgun (WGS) entry which is preliminary data.</text>
</comment>
<evidence type="ECO:0000313" key="5">
    <source>
        <dbReference type="EMBL" id="MCC0178222.1"/>
    </source>
</evidence>
<feature type="domain" description="GGDEF" evidence="4">
    <location>
        <begin position="196"/>
        <end position="332"/>
    </location>
</feature>
<dbReference type="SMART" id="SM00267">
    <property type="entry name" value="GGDEF"/>
    <property type="match status" value="1"/>
</dbReference>
<organism evidence="5 6">
    <name type="scientific">Waterburya agarophytonicola KI4</name>
    <dbReference type="NCBI Taxonomy" id="2874699"/>
    <lineage>
        <taxon>Bacteria</taxon>
        <taxon>Bacillati</taxon>
        <taxon>Cyanobacteriota</taxon>
        <taxon>Cyanophyceae</taxon>
        <taxon>Pleurocapsales</taxon>
        <taxon>Hyellaceae</taxon>
        <taxon>Waterburya</taxon>
        <taxon>Waterburya agarophytonicola</taxon>
    </lineage>
</organism>
<dbReference type="InterPro" id="IPR000160">
    <property type="entry name" value="GGDEF_dom"/>
</dbReference>
<dbReference type="GO" id="GO:0000160">
    <property type="term" value="P:phosphorelay signal transduction system"/>
    <property type="evidence" value="ECO:0007669"/>
    <property type="project" value="InterPro"/>
</dbReference>
<proteinExistence type="predicted"/>
<evidence type="ECO:0000259" key="4">
    <source>
        <dbReference type="PROSITE" id="PS50887"/>
    </source>
</evidence>
<dbReference type="RefSeq" id="WP_229641290.1">
    <property type="nucleotide sequence ID" value="NZ_JADWDC010000038.1"/>
</dbReference>
<dbReference type="Proteomes" id="UP000729733">
    <property type="component" value="Unassembled WGS sequence"/>
</dbReference>
<dbReference type="PROSITE" id="PS50883">
    <property type="entry name" value="EAL"/>
    <property type="match status" value="1"/>
</dbReference>
<dbReference type="Gene3D" id="3.20.20.450">
    <property type="entry name" value="EAL domain"/>
    <property type="match status" value="1"/>
</dbReference>
<protein>
    <submittedName>
        <fullName evidence="5">EAL domain-containing protein</fullName>
    </submittedName>
</protein>
<dbReference type="InterPro" id="IPR001789">
    <property type="entry name" value="Sig_transdc_resp-reg_receiver"/>
</dbReference>
<dbReference type="PROSITE" id="PS50887">
    <property type="entry name" value="GGDEF"/>
    <property type="match status" value="1"/>
</dbReference>
<dbReference type="PANTHER" id="PTHR33121">
    <property type="entry name" value="CYCLIC DI-GMP PHOSPHODIESTERASE PDEF"/>
    <property type="match status" value="1"/>
</dbReference>
<dbReference type="AlphaFoldDB" id="A0A964BT40"/>